<dbReference type="SUPFAM" id="SSF81383">
    <property type="entry name" value="F-box domain"/>
    <property type="match status" value="1"/>
</dbReference>
<dbReference type="InterPro" id="IPR056021">
    <property type="entry name" value="DUF7600"/>
</dbReference>
<proteinExistence type="predicted"/>
<reference evidence="2 3" key="1">
    <citation type="submission" date="2019-04" db="EMBL/GenBank/DDBJ databases">
        <title>Friends and foes A comparative genomics study of 23 Aspergillus species from section Flavi.</title>
        <authorList>
            <consortium name="DOE Joint Genome Institute"/>
            <person name="Kjaerbolling I."/>
            <person name="Vesth T."/>
            <person name="Frisvad J.C."/>
            <person name="Nybo J.L."/>
            <person name="Theobald S."/>
            <person name="Kildgaard S."/>
            <person name="Isbrandt T."/>
            <person name="Kuo A."/>
            <person name="Sato A."/>
            <person name="Lyhne E.K."/>
            <person name="Kogle M.E."/>
            <person name="Wiebenga A."/>
            <person name="Kun R.S."/>
            <person name="Lubbers R.J."/>
            <person name="Makela M.R."/>
            <person name="Barry K."/>
            <person name="Chovatia M."/>
            <person name="Clum A."/>
            <person name="Daum C."/>
            <person name="Haridas S."/>
            <person name="He G."/>
            <person name="LaButti K."/>
            <person name="Lipzen A."/>
            <person name="Mondo S."/>
            <person name="Riley R."/>
            <person name="Salamov A."/>
            <person name="Simmons B.A."/>
            <person name="Magnuson J.K."/>
            <person name="Henrissat B."/>
            <person name="Mortensen U.H."/>
            <person name="Larsen T.O."/>
            <person name="Devries R.P."/>
            <person name="Grigoriev I.V."/>
            <person name="Machida M."/>
            <person name="Baker S.E."/>
            <person name="Andersen M.R."/>
        </authorList>
    </citation>
    <scope>NUCLEOTIDE SEQUENCE [LARGE SCALE GENOMIC DNA]</scope>
    <source>
        <strain evidence="2 3">IBT 18842</strain>
    </source>
</reference>
<evidence type="ECO:0000313" key="3">
    <source>
        <dbReference type="Proteomes" id="UP000325780"/>
    </source>
</evidence>
<dbReference type="Pfam" id="PF24539">
    <property type="entry name" value="DUF7600"/>
    <property type="match status" value="1"/>
</dbReference>
<gene>
    <name evidence="2" type="ORF">BDV25DRAFT_139639</name>
</gene>
<dbReference type="EMBL" id="ML742089">
    <property type="protein sequence ID" value="KAE8150641.1"/>
    <property type="molecule type" value="Genomic_DNA"/>
</dbReference>
<feature type="domain" description="F-box" evidence="1">
    <location>
        <begin position="204"/>
        <end position="254"/>
    </location>
</feature>
<protein>
    <recommendedName>
        <fullName evidence="1">F-box domain-containing protein</fullName>
    </recommendedName>
</protein>
<evidence type="ECO:0000313" key="2">
    <source>
        <dbReference type="EMBL" id="KAE8150641.1"/>
    </source>
</evidence>
<dbReference type="OrthoDB" id="4491580at2759"/>
<accession>A0A5N6TX35</accession>
<dbReference type="InterPro" id="IPR001810">
    <property type="entry name" value="F-box_dom"/>
</dbReference>
<name>A0A5N6TX35_ASPAV</name>
<sequence length="1095" mass="122941">MHHFCVICGVLIRRTSFTPGEVPKKELEWDQLLRVVQRHDPLDDTLLSGVGYINSDDRIVAPRYCYHTYRHPLALLDEVIIFYDDADALPWSFVFHEACWDLLLQKVSGSRQDPHRLATVLFNVLFCTPWSRYCYLLPGHDFGGAAQFQKPVGNPVKRMVDQGYEYMLAKPSQPRNMADVLATFSTKSHHLPEVPTIQRLSKSCDRFVRLPVEILYLILEILPTTDIRNLRAASKSIASMTYPASLPQRLWRSRFALDFEMGFARPADTSIHQNWRHGYFALKHTLADPLGLPALKNRHRIWSIISVNAPLFTGDMVEVALSGSFPTEALEIGSTECPSPNGPAVGQVITTQTSSDCRKYLRVGSRKLFERHLTMPLHTSTITRIRVSTVTFNSQEFVSGFCFEHLDASPLNPTVYRLGYDLPGSQVFLDIPHRHRIVGFEVAARANGIAGIRAVLEDDSFCYHSPWVGDTGNGEPSIAFGKLSLSKELGHISLVAWFDAFKLISLGISQHNHMKRGLWKPQHLWTPRIPVKMSTLLPDITTPPGQVFRPTLLMDFGGMHGQMLPRLTRIVAHVHDYLAPIVGLTFVYCDETKSHFGRQGLMEIASFINGPAGERVIGIMYNRVRTSGAIKFLQMHTNFGNALAFLPYEVQDVDPTSVSLITPTHPPQNLSGSVPQKQDCPPQTIQVPEGEHVIGFASTLEASNLSFQSFHLLCEGTSSTSLTNQPATRHHPLQAVDLSAELPEALGSYVIDERSNKCMRYTTAPLDNARAIYISKGSRGRPRHPEEISGLWIDYYGSRRPLIVGQWIAEGKHITLARGERITGVTVLVSRITKSSKGRYYLGRVAQISIATSLKTESYPSHNMLTGNHDILRFEESNLEALSHFSWVFNDAWDHPRVTLSPKVSSVRIFPWDPCGPMHFRPWIAPQKALWTAHGQADSITSITGYLGRQYPYAVTGLRVIYQSGAEREIGDVSGPIATQTIQFHSDETIQALELFRDHVGLIAMNFHTIKRETCNQVERALIDKPPTSIPRHNAGGTLYRYYIDISRSRLTDGYIKVANTESREQDLPHGDVVGFWGFQYAEEDLHIGLLFSTG</sequence>
<dbReference type="InterPro" id="IPR036047">
    <property type="entry name" value="F-box-like_dom_sf"/>
</dbReference>
<dbReference type="PROSITE" id="PS50181">
    <property type="entry name" value="FBOX"/>
    <property type="match status" value="1"/>
</dbReference>
<dbReference type="AlphaFoldDB" id="A0A5N6TX35"/>
<keyword evidence="3" id="KW-1185">Reference proteome</keyword>
<dbReference type="Proteomes" id="UP000325780">
    <property type="component" value="Unassembled WGS sequence"/>
</dbReference>
<evidence type="ECO:0000259" key="1">
    <source>
        <dbReference type="PROSITE" id="PS50181"/>
    </source>
</evidence>
<organism evidence="2 3">
    <name type="scientific">Aspergillus avenaceus</name>
    <dbReference type="NCBI Taxonomy" id="36643"/>
    <lineage>
        <taxon>Eukaryota</taxon>
        <taxon>Fungi</taxon>
        <taxon>Dikarya</taxon>
        <taxon>Ascomycota</taxon>
        <taxon>Pezizomycotina</taxon>
        <taxon>Eurotiomycetes</taxon>
        <taxon>Eurotiomycetidae</taxon>
        <taxon>Eurotiales</taxon>
        <taxon>Aspergillaceae</taxon>
        <taxon>Aspergillus</taxon>
        <taxon>Aspergillus subgen. Circumdati</taxon>
    </lineage>
</organism>